<comment type="caution">
    <text evidence="1">The sequence shown here is derived from an EMBL/GenBank/DDBJ whole genome shotgun (WGS) entry which is preliminary data.</text>
</comment>
<gene>
    <name evidence="1" type="ORF">BVC80_1591g21</name>
</gene>
<dbReference type="PANTHER" id="PTHR36617">
    <property type="entry name" value="PROTEIN, PUTATIVE-RELATED"/>
    <property type="match status" value="1"/>
</dbReference>
<sequence>MTYGRSCWRQITNCCTSTRALATLIIHSGSTISFWHDSWTGHKPLKEICPLLFKISTAKDGCITDLIIQTATGNDWHLTFRRELRASEFQQLPTLLQLIGSSPPALDPAPDIIKWPLTKSGMVGMARDSLILGRLSGTSFPRRSLGASGMNEIDEFSKENHDHHIT</sequence>
<dbReference type="InParanoid" id="A0A200QI03"/>
<dbReference type="AlphaFoldDB" id="A0A200QI03"/>
<dbReference type="Proteomes" id="UP000195402">
    <property type="component" value="Unassembled WGS sequence"/>
</dbReference>
<dbReference type="EMBL" id="MVGT01002031">
    <property type="protein sequence ID" value="OVA10116.1"/>
    <property type="molecule type" value="Genomic_DNA"/>
</dbReference>
<evidence type="ECO:0000313" key="2">
    <source>
        <dbReference type="Proteomes" id="UP000195402"/>
    </source>
</evidence>
<dbReference type="OrthoDB" id="1002578at2759"/>
<proteinExistence type="predicted"/>
<accession>A0A200QI03</accession>
<organism evidence="1 2">
    <name type="scientific">Macleaya cordata</name>
    <name type="common">Five-seeded plume-poppy</name>
    <name type="synonym">Bocconia cordata</name>
    <dbReference type="NCBI Taxonomy" id="56857"/>
    <lineage>
        <taxon>Eukaryota</taxon>
        <taxon>Viridiplantae</taxon>
        <taxon>Streptophyta</taxon>
        <taxon>Embryophyta</taxon>
        <taxon>Tracheophyta</taxon>
        <taxon>Spermatophyta</taxon>
        <taxon>Magnoliopsida</taxon>
        <taxon>Ranunculales</taxon>
        <taxon>Papaveraceae</taxon>
        <taxon>Papaveroideae</taxon>
        <taxon>Macleaya</taxon>
    </lineage>
</organism>
<reference evidence="1 2" key="1">
    <citation type="journal article" date="2017" name="Mol. Plant">
        <title>The Genome of Medicinal Plant Macleaya cordata Provides New Insights into Benzylisoquinoline Alkaloids Metabolism.</title>
        <authorList>
            <person name="Liu X."/>
            <person name="Liu Y."/>
            <person name="Huang P."/>
            <person name="Ma Y."/>
            <person name="Qing Z."/>
            <person name="Tang Q."/>
            <person name="Cao H."/>
            <person name="Cheng P."/>
            <person name="Zheng Y."/>
            <person name="Yuan Z."/>
            <person name="Zhou Y."/>
            <person name="Liu J."/>
            <person name="Tang Z."/>
            <person name="Zhuo Y."/>
            <person name="Zhang Y."/>
            <person name="Yu L."/>
            <person name="Huang J."/>
            <person name="Yang P."/>
            <person name="Peng Q."/>
            <person name="Zhang J."/>
            <person name="Jiang W."/>
            <person name="Zhang Z."/>
            <person name="Lin K."/>
            <person name="Ro D.K."/>
            <person name="Chen X."/>
            <person name="Xiong X."/>
            <person name="Shang Y."/>
            <person name="Huang S."/>
            <person name="Zeng J."/>
        </authorList>
    </citation>
    <scope>NUCLEOTIDE SEQUENCE [LARGE SCALE GENOMIC DNA]</scope>
    <source>
        <strain evidence="2">cv. BLH2017</strain>
        <tissue evidence="1">Root</tissue>
    </source>
</reference>
<evidence type="ECO:0000313" key="1">
    <source>
        <dbReference type="EMBL" id="OVA10116.1"/>
    </source>
</evidence>
<keyword evidence="2" id="KW-1185">Reference proteome</keyword>
<protein>
    <recommendedName>
        <fullName evidence="3">Reverse transcriptase zinc-binding domain</fullName>
    </recommendedName>
</protein>
<dbReference type="PANTHER" id="PTHR36617:SF15">
    <property type="entry name" value="REVERSE TRANSCRIPTASE ZINC-BINDING DOMAIN-CONTAINING PROTEIN"/>
    <property type="match status" value="1"/>
</dbReference>
<evidence type="ECO:0008006" key="3">
    <source>
        <dbReference type="Google" id="ProtNLM"/>
    </source>
</evidence>
<name>A0A200QI03_MACCD</name>